<gene>
    <name evidence="5" type="ORF">GS601_06390</name>
</gene>
<dbReference type="SUPFAM" id="SSF55811">
    <property type="entry name" value="Nudix"/>
    <property type="match status" value="1"/>
</dbReference>
<dbReference type="CDD" id="cd18882">
    <property type="entry name" value="NUDIX_Hydrolase"/>
    <property type="match status" value="1"/>
</dbReference>
<dbReference type="AlphaFoldDB" id="A0A8J7YYK9"/>
<evidence type="ECO:0000313" key="6">
    <source>
        <dbReference type="Proteomes" id="UP000646053"/>
    </source>
</evidence>
<dbReference type="Pfam" id="PF00293">
    <property type="entry name" value="NUDIX"/>
    <property type="match status" value="1"/>
</dbReference>
<keyword evidence="6" id="KW-1185">Reference proteome</keyword>
<dbReference type="InterPro" id="IPR020476">
    <property type="entry name" value="Nudix_hydrolase"/>
</dbReference>
<dbReference type="InterPro" id="IPR015797">
    <property type="entry name" value="NUDIX_hydrolase-like_dom_sf"/>
</dbReference>
<dbReference type="RefSeq" id="WP_162422421.1">
    <property type="nucleotide sequence ID" value="NZ_WVIE01000005.1"/>
</dbReference>
<sequence>MNRIQVAIAILYRNDQFLMQLRDNIPTIVYAGFWGLFGGHIEPGETSELAVERELLEEIGYQIPSIAKFGVYEDEKVVRHVFHAPLTVEVSELVLMEGWDLGLLTVDDIVRGDRYSKNADQVRSLGATHQQILLDFIKSSHHPSRSQPTIST</sequence>
<dbReference type="GO" id="GO:0016787">
    <property type="term" value="F:hydrolase activity"/>
    <property type="evidence" value="ECO:0007669"/>
    <property type="project" value="UniProtKB-KW"/>
</dbReference>
<reference evidence="5" key="1">
    <citation type="submission" date="2019-12" db="EMBL/GenBank/DDBJ databases">
        <title>High-Quality draft genome sequences of three cyanobacteria isolated from the limestone walls of the Old Cathedral of Coimbra.</title>
        <authorList>
            <person name="Tiago I."/>
            <person name="Soares F."/>
            <person name="Portugal A."/>
        </authorList>
    </citation>
    <scope>NUCLEOTIDE SEQUENCE</scope>
    <source>
        <strain evidence="5">A</strain>
    </source>
</reference>
<evidence type="ECO:0000256" key="3">
    <source>
        <dbReference type="RuleBase" id="RU003476"/>
    </source>
</evidence>
<dbReference type="InterPro" id="IPR000086">
    <property type="entry name" value="NUDIX_hydrolase_dom"/>
</dbReference>
<evidence type="ECO:0000313" key="5">
    <source>
        <dbReference type="EMBL" id="NDJ16919.1"/>
    </source>
</evidence>
<dbReference type="EMBL" id="WVIE01000005">
    <property type="protein sequence ID" value="NDJ16919.1"/>
    <property type="molecule type" value="Genomic_DNA"/>
</dbReference>
<dbReference type="PANTHER" id="PTHR43736:SF1">
    <property type="entry name" value="DIHYDRONEOPTERIN TRIPHOSPHATE DIPHOSPHATASE"/>
    <property type="match status" value="1"/>
</dbReference>
<accession>A0A8J7YYK9</accession>
<evidence type="ECO:0000256" key="2">
    <source>
        <dbReference type="ARBA" id="ARBA00022801"/>
    </source>
</evidence>
<feature type="domain" description="Nudix hydrolase" evidence="4">
    <location>
        <begin position="1"/>
        <end position="128"/>
    </location>
</feature>
<comment type="caution">
    <text evidence="5">The sequence shown here is derived from an EMBL/GenBank/DDBJ whole genome shotgun (WGS) entry which is preliminary data.</text>
</comment>
<dbReference type="PRINTS" id="PR00502">
    <property type="entry name" value="NUDIXFAMILY"/>
</dbReference>
<dbReference type="InterPro" id="IPR020084">
    <property type="entry name" value="NUDIX_hydrolase_CS"/>
</dbReference>
<dbReference type="PROSITE" id="PS51462">
    <property type="entry name" value="NUDIX"/>
    <property type="match status" value="1"/>
</dbReference>
<dbReference type="Gene3D" id="3.90.79.10">
    <property type="entry name" value="Nucleoside Triphosphate Pyrophosphohydrolase"/>
    <property type="match status" value="1"/>
</dbReference>
<keyword evidence="2 3" id="KW-0378">Hydrolase</keyword>
<comment type="similarity">
    <text evidence="1 3">Belongs to the Nudix hydrolase family.</text>
</comment>
<organism evidence="5 6">
    <name type="scientific">Myxacorys almedinensis A</name>
    <dbReference type="NCBI Taxonomy" id="2690445"/>
    <lineage>
        <taxon>Bacteria</taxon>
        <taxon>Bacillati</taxon>
        <taxon>Cyanobacteriota</taxon>
        <taxon>Cyanophyceae</taxon>
        <taxon>Leptolyngbyales</taxon>
        <taxon>Leptolyngbyaceae</taxon>
        <taxon>Myxacorys</taxon>
        <taxon>Myxacorys almedinensis</taxon>
    </lineage>
</organism>
<proteinExistence type="inferred from homology"/>
<dbReference type="PROSITE" id="PS00893">
    <property type="entry name" value="NUDIX_BOX"/>
    <property type="match status" value="1"/>
</dbReference>
<protein>
    <submittedName>
        <fullName evidence="5">NUDIX domain-containing protein</fullName>
    </submittedName>
</protein>
<name>A0A8J7YYK9_9CYAN</name>
<evidence type="ECO:0000256" key="1">
    <source>
        <dbReference type="ARBA" id="ARBA00005582"/>
    </source>
</evidence>
<dbReference type="PANTHER" id="PTHR43736">
    <property type="entry name" value="ADP-RIBOSE PYROPHOSPHATASE"/>
    <property type="match status" value="1"/>
</dbReference>
<dbReference type="Proteomes" id="UP000646053">
    <property type="component" value="Unassembled WGS sequence"/>
</dbReference>
<evidence type="ECO:0000259" key="4">
    <source>
        <dbReference type="PROSITE" id="PS51462"/>
    </source>
</evidence>